<accession>A0ABT7DVN7</accession>
<evidence type="ECO:0000313" key="9">
    <source>
        <dbReference type="EMBL" id="MDK2123173.1"/>
    </source>
</evidence>
<evidence type="ECO:0000259" key="8">
    <source>
        <dbReference type="SMART" id="SM00387"/>
    </source>
</evidence>
<keyword evidence="7" id="KW-0812">Transmembrane</keyword>
<dbReference type="Pfam" id="PF02518">
    <property type="entry name" value="HATPase_c"/>
    <property type="match status" value="1"/>
</dbReference>
<dbReference type="InterPro" id="IPR050980">
    <property type="entry name" value="2C_sensor_his_kinase"/>
</dbReference>
<keyword evidence="10" id="KW-1185">Reference proteome</keyword>
<evidence type="ECO:0000256" key="3">
    <source>
        <dbReference type="ARBA" id="ARBA00022679"/>
    </source>
</evidence>
<sequence length="573" mass="63583">MEKRAPSLPAYRPIIFQFSKGGSWLLLMSGLLYLALFNPFDSLVVRSLLLAQYGMFWLWQPLIRPGYRMDWRGIVAISTGGVCFLAWGGWWMVALWIALVISLYGGQGVPARFKWRRRFRMGLLLYWLILLLVWVVPHLTSDVRLPQWGVTGLRWGLPLGLLLLALLPDDPPRRERASNDFFYSLLLLLVIVVAVLGTLAARQLFHLEHLEALAGTLLWLGGLLLLLGWLWNPRAGFAGIGTLWSAGILRLGSPFEQWSSLLAELSGRGGTSRAFLESAASALQQLPAISGGEWRCGNLQGVFGEMADHVSLHQKGELSLTLYADTSVAPALKLHFQLATELLYQFYLSKRREEQLAEQTYIAAVHETGARLTHDIKNLLQSMKALCSVAESVEDPTRLQALYARQLPEITRRLETTLDKLTKPQPDQLPPRPTAAGQWFASFAARYANHAVEFLPCRLRDADWLDAALFDSIADNLIQNALHKQAARPEISIKVALEWKGAIVLTVQDSGEAIAAGLLERLFNAPVSSATGFGLGLHQSANLARSRGATLALARNRYGEVMFSLAAPPISHD</sequence>
<dbReference type="InterPro" id="IPR036890">
    <property type="entry name" value="HATPase_C_sf"/>
</dbReference>
<comment type="catalytic activity">
    <reaction evidence="1">
        <text>ATP + protein L-histidine = ADP + protein N-phospho-L-histidine.</text>
        <dbReference type="EC" id="2.7.13.3"/>
    </reaction>
</comment>
<gene>
    <name evidence="9" type="ORF">PZA18_03790</name>
</gene>
<evidence type="ECO:0000256" key="4">
    <source>
        <dbReference type="ARBA" id="ARBA00022741"/>
    </source>
</evidence>
<dbReference type="EMBL" id="JARRAF010000003">
    <property type="protein sequence ID" value="MDK2123173.1"/>
    <property type="molecule type" value="Genomic_DNA"/>
</dbReference>
<feature type="transmembrane region" description="Helical" evidence="7">
    <location>
        <begin position="93"/>
        <end position="111"/>
    </location>
</feature>
<reference evidence="9" key="1">
    <citation type="submission" date="2023-03" db="EMBL/GenBank/DDBJ databases">
        <title>Chitinimonas shenzhenensis gen. nov., sp. nov., a novel member of family Burkholderiaceae isolated from activated sludge collected in Shen Zhen, China.</title>
        <authorList>
            <person name="Wang X."/>
        </authorList>
    </citation>
    <scope>NUCLEOTIDE SEQUENCE</scope>
    <source>
        <strain evidence="9">DQS-5</strain>
    </source>
</reference>
<dbReference type="GO" id="GO:0005524">
    <property type="term" value="F:ATP binding"/>
    <property type="evidence" value="ECO:0007669"/>
    <property type="project" value="UniProtKB-KW"/>
</dbReference>
<feature type="domain" description="Histidine kinase/HSP90-like ATPase" evidence="8">
    <location>
        <begin position="465"/>
        <end position="571"/>
    </location>
</feature>
<dbReference type="Gene3D" id="3.30.565.10">
    <property type="entry name" value="Histidine kinase-like ATPase, C-terminal domain"/>
    <property type="match status" value="1"/>
</dbReference>
<organism evidence="9 10">
    <name type="scientific">Parachitinimonas caeni</name>
    <dbReference type="NCBI Taxonomy" id="3031301"/>
    <lineage>
        <taxon>Bacteria</taxon>
        <taxon>Pseudomonadati</taxon>
        <taxon>Pseudomonadota</taxon>
        <taxon>Betaproteobacteria</taxon>
        <taxon>Neisseriales</taxon>
        <taxon>Chitinibacteraceae</taxon>
        <taxon>Parachitinimonas</taxon>
    </lineage>
</organism>
<feature type="transmembrane region" description="Helical" evidence="7">
    <location>
        <begin position="181"/>
        <end position="200"/>
    </location>
</feature>
<dbReference type="PANTHER" id="PTHR44936">
    <property type="entry name" value="SENSOR PROTEIN CREC"/>
    <property type="match status" value="1"/>
</dbReference>
<feature type="transmembrane region" description="Helical" evidence="7">
    <location>
        <begin position="123"/>
        <end position="140"/>
    </location>
</feature>
<protein>
    <recommendedName>
        <fullName evidence="2">histidine kinase</fullName>
        <ecNumber evidence="2">2.7.13.3</ecNumber>
    </recommendedName>
</protein>
<dbReference type="PANTHER" id="PTHR44936:SF10">
    <property type="entry name" value="SENSOR PROTEIN RSTB"/>
    <property type="match status" value="1"/>
</dbReference>
<keyword evidence="7" id="KW-1133">Transmembrane helix</keyword>
<dbReference type="SMART" id="SM00387">
    <property type="entry name" value="HATPase_c"/>
    <property type="match status" value="1"/>
</dbReference>
<keyword evidence="7" id="KW-0472">Membrane</keyword>
<proteinExistence type="predicted"/>
<feature type="transmembrane region" description="Helical" evidence="7">
    <location>
        <begin position="152"/>
        <end position="169"/>
    </location>
</feature>
<evidence type="ECO:0000256" key="6">
    <source>
        <dbReference type="ARBA" id="ARBA00022840"/>
    </source>
</evidence>
<evidence type="ECO:0000313" key="10">
    <source>
        <dbReference type="Proteomes" id="UP001172778"/>
    </source>
</evidence>
<dbReference type="Proteomes" id="UP001172778">
    <property type="component" value="Unassembled WGS sequence"/>
</dbReference>
<feature type="transmembrane region" description="Helical" evidence="7">
    <location>
        <begin position="212"/>
        <end position="231"/>
    </location>
</feature>
<evidence type="ECO:0000256" key="2">
    <source>
        <dbReference type="ARBA" id="ARBA00012438"/>
    </source>
</evidence>
<evidence type="ECO:0000256" key="5">
    <source>
        <dbReference type="ARBA" id="ARBA00022777"/>
    </source>
</evidence>
<comment type="caution">
    <text evidence="9">The sequence shown here is derived from an EMBL/GenBank/DDBJ whole genome shotgun (WGS) entry which is preliminary data.</text>
</comment>
<dbReference type="InterPro" id="IPR003594">
    <property type="entry name" value="HATPase_dom"/>
</dbReference>
<evidence type="ECO:0000256" key="1">
    <source>
        <dbReference type="ARBA" id="ARBA00000085"/>
    </source>
</evidence>
<keyword evidence="3" id="KW-0808">Transferase</keyword>
<keyword evidence="4" id="KW-0547">Nucleotide-binding</keyword>
<keyword evidence="6 9" id="KW-0067">ATP-binding</keyword>
<feature type="transmembrane region" description="Helical" evidence="7">
    <location>
        <begin position="43"/>
        <end position="59"/>
    </location>
</feature>
<dbReference type="SUPFAM" id="SSF55874">
    <property type="entry name" value="ATPase domain of HSP90 chaperone/DNA topoisomerase II/histidine kinase"/>
    <property type="match status" value="1"/>
</dbReference>
<name>A0ABT7DVN7_9NEIS</name>
<dbReference type="EC" id="2.7.13.3" evidence="2"/>
<evidence type="ECO:0000256" key="7">
    <source>
        <dbReference type="SAM" id="Phobius"/>
    </source>
</evidence>
<feature type="transmembrane region" description="Helical" evidence="7">
    <location>
        <begin position="21"/>
        <end position="37"/>
    </location>
</feature>
<dbReference type="RefSeq" id="WP_284099462.1">
    <property type="nucleotide sequence ID" value="NZ_JARRAF010000003.1"/>
</dbReference>
<keyword evidence="5" id="KW-0418">Kinase</keyword>